<comment type="caution">
    <text evidence="1">The sequence shown here is derived from an EMBL/GenBank/DDBJ whole genome shotgun (WGS) entry which is preliminary data.</text>
</comment>
<evidence type="ECO:0000313" key="1">
    <source>
        <dbReference type="EMBL" id="KAI6658274.1"/>
    </source>
</evidence>
<evidence type="ECO:0000313" key="2">
    <source>
        <dbReference type="Proteomes" id="UP001165289"/>
    </source>
</evidence>
<dbReference type="Proteomes" id="UP001165289">
    <property type="component" value="Unassembled WGS sequence"/>
</dbReference>
<dbReference type="EMBL" id="JAKMXF010000099">
    <property type="protein sequence ID" value="KAI6658274.1"/>
    <property type="molecule type" value="Genomic_DNA"/>
</dbReference>
<dbReference type="PANTHER" id="PTHR45913:SF22">
    <property type="entry name" value="SCAN BOX DOMAIN-CONTAINING PROTEIN"/>
    <property type="match status" value="1"/>
</dbReference>
<keyword evidence="2" id="KW-1185">Reference proteome</keyword>
<reference evidence="1 2" key="1">
    <citation type="journal article" date="2023" name="BMC Biol.">
        <title>The compact genome of the sponge Oopsacas minuta (Hexactinellida) is lacking key metazoan core genes.</title>
        <authorList>
            <person name="Santini S."/>
            <person name="Schenkelaars Q."/>
            <person name="Jourda C."/>
            <person name="Duchesne M."/>
            <person name="Belahbib H."/>
            <person name="Rocher C."/>
            <person name="Selva M."/>
            <person name="Riesgo A."/>
            <person name="Vervoort M."/>
            <person name="Leys S.P."/>
            <person name="Kodjabachian L."/>
            <person name="Le Bivic A."/>
            <person name="Borchiellini C."/>
            <person name="Claverie J.M."/>
            <person name="Renard E."/>
        </authorList>
    </citation>
    <scope>NUCLEOTIDE SEQUENCE [LARGE SCALE GENOMIC DNA]</scope>
    <source>
        <strain evidence="1">SPO-2</strain>
    </source>
</reference>
<sequence>MKPTTLKSHMESVHPTYVHKNLRSLQYLERSHKPGSFDSTRRFQQQNDAALTASYELSQMIAKSKKPHSIDETLIAPCVEITVKRMLEEDHSKKVVQVSLSNTTIQRRYCTLMKVSKIKLLQPLIMAQYMRFNSMNLQILNTFPSLSYKSEILIITL</sequence>
<gene>
    <name evidence="1" type="ORF">LOD99_15543</name>
</gene>
<accession>A0AAV7KAV3</accession>
<organism evidence="1 2">
    <name type="scientific">Oopsacas minuta</name>
    <dbReference type="NCBI Taxonomy" id="111878"/>
    <lineage>
        <taxon>Eukaryota</taxon>
        <taxon>Metazoa</taxon>
        <taxon>Porifera</taxon>
        <taxon>Hexactinellida</taxon>
        <taxon>Hexasterophora</taxon>
        <taxon>Lyssacinosida</taxon>
        <taxon>Leucopsacidae</taxon>
        <taxon>Oopsacas</taxon>
    </lineage>
</organism>
<dbReference type="AlphaFoldDB" id="A0AAV7KAV3"/>
<proteinExistence type="predicted"/>
<dbReference type="PANTHER" id="PTHR45913">
    <property type="entry name" value="EPM2A-INTERACTING PROTEIN 1"/>
    <property type="match status" value="1"/>
</dbReference>
<protein>
    <submittedName>
        <fullName evidence="1">Uncharacterized protein</fullName>
    </submittedName>
</protein>
<name>A0AAV7KAV3_9METZ</name>